<organism evidence="3 4">
    <name type="scientific">Virgisporangium aurantiacum</name>
    <dbReference type="NCBI Taxonomy" id="175570"/>
    <lineage>
        <taxon>Bacteria</taxon>
        <taxon>Bacillati</taxon>
        <taxon>Actinomycetota</taxon>
        <taxon>Actinomycetes</taxon>
        <taxon>Micromonosporales</taxon>
        <taxon>Micromonosporaceae</taxon>
        <taxon>Virgisporangium</taxon>
    </lineage>
</organism>
<sequence length="180" mass="18604">MLTRSTRRSLLALAGVTAGITSLAATGAPAVATPADPAPDAANGAWVSPEEAAKYSAPSADALESLATCTDFRDFLPNSTIDVWVPTTADGNGNCQLGPGNQGNAVGKLQLAIRDCYPGAARIMGPIDKIYGGNTAAAVAEVQRIEGVVPRDGYYGPQTKNAMLWPGYQNGQWVGCRPLV</sequence>
<accession>A0A8J4E022</accession>
<dbReference type="RefSeq" id="WP_203996541.1">
    <property type="nucleotide sequence ID" value="NZ_BOPG01000030.1"/>
</dbReference>
<dbReference type="Proteomes" id="UP000612585">
    <property type="component" value="Unassembled WGS sequence"/>
</dbReference>
<dbReference type="InterPro" id="IPR006311">
    <property type="entry name" value="TAT_signal"/>
</dbReference>
<dbReference type="Pfam" id="PF01471">
    <property type="entry name" value="PG_binding_1"/>
    <property type="match status" value="1"/>
</dbReference>
<feature type="domain" description="Peptidoglycan binding-like" evidence="2">
    <location>
        <begin position="102"/>
        <end position="163"/>
    </location>
</feature>
<dbReference type="Gene3D" id="1.10.101.10">
    <property type="entry name" value="PGBD-like superfamily/PGBD"/>
    <property type="match status" value="1"/>
</dbReference>
<dbReference type="SUPFAM" id="SSF47090">
    <property type="entry name" value="PGBD-like"/>
    <property type="match status" value="1"/>
</dbReference>
<keyword evidence="4" id="KW-1185">Reference proteome</keyword>
<dbReference type="PROSITE" id="PS51318">
    <property type="entry name" value="TAT"/>
    <property type="match status" value="1"/>
</dbReference>
<keyword evidence="1" id="KW-0732">Signal</keyword>
<evidence type="ECO:0000313" key="3">
    <source>
        <dbReference type="EMBL" id="GIJ57310.1"/>
    </source>
</evidence>
<dbReference type="InterPro" id="IPR036366">
    <property type="entry name" value="PGBDSf"/>
</dbReference>
<evidence type="ECO:0000259" key="2">
    <source>
        <dbReference type="Pfam" id="PF01471"/>
    </source>
</evidence>
<dbReference type="AlphaFoldDB" id="A0A8J4E022"/>
<evidence type="ECO:0000313" key="4">
    <source>
        <dbReference type="Proteomes" id="UP000612585"/>
    </source>
</evidence>
<proteinExistence type="predicted"/>
<dbReference type="EMBL" id="BOPG01000030">
    <property type="protein sequence ID" value="GIJ57310.1"/>
    <property type="molecule type" value="Genomic_DNA"/>
</dbReference>
<feature type="signal peptide" evidence="1">
    <location>
        <begin position="1"/>
        <end position="24"/>
    </location>
</feature>
<reference evidence="3" key="1">
    <citation type="submission" date="2021-01" db="EMBL/GenBank/DDBJ databases">
        <title>Whole genome shotgun sequence of Virgisporangium aurantiacum NBRC 16421.</title>
        <authorList>
            <person name="Komaki H."/>
            <person name="Tamura T."/>
        </authorList>
    </citation>
    <scope>NUCLEOTIDE SEQUENCE</scope>
    <source>
        <strain evidence="3">NBRC 16421</strain>
    </source>
</reference>
<name>A0A8J4E022_9ACTN</name>
<comment type="caution">
    <text evidence="3">The sequence shown here is derived from an EMBL/GenBank/DDBJ whole genome shotgun (WGS) entry which is preliminary data.</text>
</comment>
<dbReference type="InterPro" id="IPR002477">
    <property type="entry name" value="Peptidoglycan-bd-like"/>
</dbReference>
<gene>
    <name evidence="3" type="ORF">Vau01_048260</name>
</gene>
<protein>
    <recommendedName>
        <fullName evidence="2">Peptidoglycan binding-like domain-containing protein</fullName>
    </recommendedName>
</protein>
<evidence type="ECO:0000256" key="1">
    <source>
        <dbReference type="SAM" id="SignalP"/>
    </source>
</evidence>
<feature type="chain" id="PRO_5035229189" description="Peptidoglycan binding-like domain-containing protein" evidence="1">
    <location>
        <begin position="25"/>
        <end position="180"/>
    </location>
</feature>
<dbReference type="InterPro" id="IPR036365">
    <property type="entry name" value="PGBD-like_sf"/>
</dbReference>